<dbReference type="STRING" id="332977.SAMN05421740_102732"/>
<protein>
    <submittedName>
        <fullName evidence="1">Uncharacterized protein</fullName>
    </submittedName>
</protein>
<proteinExistence type="predicted"/>
<organism evidence="1 2">
    <name type="scientific">Parapedobacter koreensis</name>
    <dbReference type="NCBI Taxonomy" id="332977"/>
    <lineage>
        <taxon>Bacteria</taxon>
        <taxon>Pseudomonadati</taxon>
        <taxon>Bacteroidota</taxon>
        <taxon>Sphingobacteriia</taxon>
        <taxon>Sphingobacteriales</taxon>
        <taxon>Sphingobacteriaceae</taxon>
        <taxon>Parapedobacter</taxon>
    </lineage>
</organism>
<reference evidence="2" key="1">
    <citation type="submission" date="2016-10" db="EMBL/GenBank/DDBJ databases">
        <authorList>
            <person name="Varghese N."/>
            <person name="Submissions S."/>
        </authorList>
    </citation>
    <scope>NUCLEOTIDE SEQUENCE [LARGE SCALE GENOMIC DNA]</scope>
    <source>
        <strain evidence="2">Jip14</strain>
    </source>
</reference>
<gene>
    <name evidence="1" type="ORF">SAMN05421740_102732</name>
</gene>
<evidence type="ECO:0000313" key="2">
    <source>
        <dbReference type="Proteomes" id="UP000198916"/>
    </source>
</evidence>
<keyword evidence="2" id="KW-1185">Reference proteome</keyword>
<dbReference type="RefSeq" id="WP_143053834.1">
    <property type="nucleotide sequence ID" value="NZ_FNZR01000002.1"/>
</dbReference>
<dbReference type="AlphaFoldDB" id="A0A1H7K0I6"/>
<sequence length="72" mass="8227">METLKFMTNIDSPKEFGRIKSILDRFSEIKEWDLDFDSIYNLLVVKAINLKGSVIADALSGLGYHATLLYEE</sequence>
<dbReference type="OrthoDB" id="677920at2"/>
<dbReference type="EMBL" id="FNZR01000002">
    <property type="protein sequence ID" value="SEK80006.1"/>
    <property type="molecule type" value="Genomic_DNA"/>
</dbReference>
<name>A0A1H7K0I6_9SPHI</name>
<accession>A0A1H7K0I6</accession>
<evidence type="ECO:0000313" key="1">
    <source>
        <dbReference type="EMBL" id="SEK80006.1"/>
    </source>
</evidence>
<dbReference type="Proteomes" id="UP000198916">
    <property type="component" value="Unassembled WGS sequence"/>
</dbReference>